<proteinExistence type="predicted"/>
<sequence>MGTRLEPAERSRPRDARMESAGVPVRLAVDPAVQRDVPAGSSNLVGSSNPVGSNILVGFSVPVGLIGLREKPKGVPVIIEAGTFDRFVPGWGFRAVPLLEALFLMACGIDECRFRGCPDGIR</sequence>
<feature type="region of interest" description="Disordered" evidence="1">
    <location>
        <begin position="1"/>
        <end position="21"/>
    </location>
</feature>
<name>A0A559JW37_9BACL</name>
<evidence type="ECO:0000313" key="2">
    <source>
        <dbReference type="EMBL" id="TVY04099.1"/>
    </source>
</evidence>
<reference evidence="2 3" key="1">
    <citation type="submission" date="2019-07" db="EMBL/GenBank/DDBJ databases">
        <authorList>
            <person name="Kim J."/>
        </authorList>
    </citation>
    <scope>NUCLEOTIDE SEQUENCE [LARGE SCALE GENOMIC DNA]</scope>
    <source>
        <strain evidence="2 3">G13</strain>
    </source>
</reference>
<gene>
    <name evidence="2" type="ORF">FPZ45_00375</name>
</gene>
<dbReference type="Proteomes" id="UP000316330">
    <property type="component" value="Unassembled WGS sequence"/>
</dbReference>
<feature type="compositionally biased region" description="Basic and acidic residues" evidence="1">
    <location>
        <begin position="1"/>
        <end position="18"/>
    </location>
</feature>
<protein>
    <submittedName>
        <fullName evidence="2">Uncharacterized protein</fullName>
    </submittedName>
</protein>
<comment type="caution">
    <text evidence="2">The sequence shown here is derived from an EMBL/GenBank/DDBJ whole genome shotgun (WGS) entry which is preliminary data.</text>
</comment>
<evidence type="ECO:0000313" key="3">
    <source>
        <dbReference type="Proteomes" id="UP000316330"/>
    </source>
</evidence>
<organism evidence="2 3">
    <name type="scientific">Cohnella terricola</name>
    <dbReference type="NCBI Taxonomy" id="1289167"/>
    <lineage>
        <taxon>Bacteria</taxon>
        <taxon>Bacillati</taxon>
        <taxon>Bacillota</taxon>
        <taxon>Bacilli</taxon>
        <taxon>Bacillales</taxon>
        <taxon>Paenibacillaceae</taxon>
        <taxon>Cohnella</taxon>
    </lineage>
</organism>
<keyword evidence="3" id="KW-1185">Reference proteome</keyword>
<dbReference type="EMBL" id="VNJJ01000001">
    <property type="protein sequence ID" value="TVY04099.1"/>
    <property type="molecule type" value="Genomic_DNA"/>
</dbReference>
<dbReference type="AlphaFoldDB" id="A0A559JW37"/>
<dbReference type="RefSeq" id="WP_144697127.1">
    <property type="nucleotide sequence ID" value="NZ_VNJJ01000001.1"/>
</dbReference>
<evidence type="ECO:0000256" key="1">
    <source>
        <dbReference type="SAM" id="MobiDB-lite"/>
    </source>
</evidence>
<accession>A0A559JW37</accession>